<evidence type="ECO:0000313" key="5">
    <source>
        <dbReference type="Proteomes" id="UP001500449"/>
    </source>
</evidence>
<evidence type="ECO:0000313" key="4">
    <source>
        <dbReference type="EMBL" id="GAA1835480.1"/>
    </source>
</evidence>
<evidence type="ECO:0000256" key="1">
    <source>
        <dbReference type="ARBA" id="ARBA00022729"/>
    </source>
</evidence>
<dbReference type="InterPro" id="IPR030678">
    <property type="entry name" value="Peptide/Ni-bd"/>
</dbReference>
<accession>A0ABN2MR05</accession>
<dbReference type="InterPro" id="IPR000914">
    <property type="entry name" value="SBP_5_dom"/>
</dbReference>
<dbReference type="InterPro" id="IPR039424">
    <property type="entry name" value="SBP_5"/>
</dbReference>
<feature type="domain" description="Solute-binding protein family 5" evidence="3">
    <location>
        <begin position="73"/>
        <end position="421"/>
    </location>
</feature>
<dbReference type="Gene3D" id="3.40.190.10">
    <property type="entry name" value="Periplasmic binding protein-like II"/>
    <property type="match status" value="1"/>
</dbReference>
<reference evidence="4 5" key="1">
    <citation type="journal article" date="2019" name="Int. J. Syst. Evol. Microbiol.">
        <title>The Global Catalogue of Microorganisms (GCM) 10K type strain sequencing project: providing services to taxonomists for standard genome sequencing and annotation.</title>
        <authorList>
            <consortium name="The Broad Institute Genomics Platform"/>
            <consortium name="The Broad Institute Genome Sequencing Center for Infectious Disease"/>
            <person name="Wu L."/>
            <person name="Ma J."/>
        </authorList>
    </citation>
    <scope>NUCLEOTIDE SEQUENCE [LARGE SCALE GENOMIC DNA]</scope>
    <source>
        <strain evidence="4 5">JCM 16009</strain>
    </source>
</reference>
<dbReference type="SUPFAM" id="SSF53850">
    <property type="entry name" value="Periplasmic binding protein-like II"/>
    <property type="match status" value="1"/>
</dbReference>
<dbReference type="PIRSF" id="PIRSF002741">
    <property type="entry name" value="MppA"/>
    <property type="match status" value="1"/>
</dbReference>
<dbReference type="PANTHER" id="PTHR30290:SF38">
    <property type="entry name" value="D,D-DIPEPTIDE-BINDING PERIPLASMIC PROTEIN DDPA-RELATED"/>
    <property type="match status" value="1"/>
</dbReference>
<dbReference type="Gene3D" id="3.10.105.10">
    <property type="entry name" value="Dipeptide-binding Protein, Domain 3"/>
    <property type="match status" value="1"/>
</dbReference>
<name>A0ABN2MR05_9PSEU</name>
<evidence type="ECO:0000259" key="3">
    <source>
        <dbReference type="Pfam" id="PF00496"/>
    </source>
</evidence>
<evidence type="ECO:0000256" key="2">
    <source>
        <dbReference type="SAM" id="SignalP"/>
    </source>
</evidence>
<dbReference type="Pfam" id="PF00496">
    <property type="entry name" value="SBP_bac_5"/>
    <property type="match status" value="1"/>
</dbReference>
<gene>
    <name evidence="4" type="ORF">GCM10009836_12350</name>
</gene>
<feature type="chain" id="PRO_5045115573" evidence="2">
    <location>
        <begin position="22"/>
        <end position="508"/>
    </location>
</feature>
<feature type="signal peptide" evidence="2">
    <location>
        <begin position="1"/>
        <end position="21"/>
    </location>
</feature>
<comment type="caution">
    <text evidence="4">The sequence shown here is derived from an EMBL/GenBank/DDBJ whole genome shotgun (WGS) entry which is preliminary data.</text>
</comment>
<dbReference type="CDD" id="cd08496">
    <property type="entry name" value="PBP2_NikA_DppA_OppA_like_9"/>
    <property type="match status" value="1"/>
</dbReference>
<dbReference type="PANTHER" id="PTHR30290">
    <property type="entry name" value="PERIPLASMIC BINDING COMPONENT OF ABC TRANSPORTER"/>
    <property type="match status" value="1"/>
</dbReference>
<dbReference type="EMBL" id="BAAAQK010000003">
    <property type="protein sequence ID" value="GAA1835480.1"/>
    <property type="molecule type" value="Genomic_DNA"/>
</dbReference>
<sequence length="508" mass="53864">MTVAALAAVIATVVAGCGSSAAGGDGSGDATIRWGTKQIQANWDPVVTGSTGATILLTPIYESLFTLDERRAVKPALASGYEYNAAGDQITVRLKPNLTFQDGSPVDADAVKFNIDRIKSQANSALKGSYNNVKAATVVDPLTVRLDLAQQDYQIPYLLAVRGGMLPSKAAAQDPTKLNSATPVGAGPFKVVELQPESKIVLEKWAGYWDAANIKVDRIEINFGIDPSTLVAGLQSGVYNWAQLDPQQTAEAKRAGLDVLAGVDRNWGSTFLSLNINKAPFTDPAVVEAVRYAVNPDEFASKLSFGLGQPAHQPFPTGHPAYVTDLDSEHRYDPAKAKDILAKAGYADGAISFDLGGIANNFDQAAEVLQQQLKAVGITANIRLQDQANWGKGYFGKTIAASLYGYVGRDSNVQALTEHYDTGGVLNLSSPTTSPQFQEALKAVRATPIDAPDYKAKLQAAAKAGYENGSTVSLYTYPSVVAKDKSISDPPAIDGFQSWKGVRISSSS</sequence>
<keyword evidence="5" id="KW-1185">Reference proteome</keyword>
<organism evidence="4 5">
    <name type="scientific">Pseudonocardia ailaonensis</name>
    <dbReference type="NCBI Taxonomy" id="367279"/>
    <lineage>
        <taxon>Bacteria</taxon>
        <taxon>Bacillati</taxon>
        <taxon>Actinomycetota</taxon>
        <taxon>Actinomycetes</taxon>
        <taxon>Pseudonocardiales</taxon>
        <taxon>Pseudonocardiaceae</taxon>
        <taxon>Pseudonocardia</taxon>
    </lineage>
</organism>
<keyword evidence="1 2" id="KW-0732">Signal</keyword>
<dbReference type="Proteomes" id="UP001500449">
    <property type="component" value="Unassembled WGS sequence"/>
</dbReference>
<proteinExistence type="predicted"/>
<protein>
    <submittedName>
        <fullName evidence="4">ABC transporter substrate-binding protein</fullName>
    </submittedName>
</protein>